<feature type="repeat" description="ANK" evidence="1">
    <location>
        <begin position="439"/>
        <end position="471"/>
    </location>
</feature>
<proteinExistence type="predicted"/>
<dbReference type="Pfam" id="PF12796">
    <property type="entry name" value="Ank_2"/>
    <property type="match status" value="2"/>
</dbReference>
<dbReference type="InterPro" id="IPR036770">
    <property type="entry name" value="Ankyrin_rpt-contain_sf"/>
</dbReference>
<feature type="repeat" description="ANK" evidence="1">
    <location>
        <begin position="340"/>
        <end position="372"/>
    </location>
</feature>
<name>A2D8W2_TRIV3</name>
<gene>
    <name evidence="3" type="ORF">TVAG_182240</name>
</gene>
<dbReference type="InterPro" id="IPR002110">
    <property type="entry name" value="Ankyrin_rpt"/>
</dbReference>
<sequence length="657" mass="75207">MKGRNVNYNQLMWLCKDSRDSLKALYQLNTNNENEINKIYINLKEQIDSPEKLIEQIILASKYNLRFFKSYWTIFKKVYEEFHPKRVQNISPIFDYMVFKEYGIVFQENSRNSFEKFENKNYTLDIHEKYSIYKAIMEDDLEQFVSLASKDDFDENVTLQHDFYPKKNHEYSLLELCCYYGAVKCFKFIITKFEPEITPECLQLSFLSGKPDIMNECMKVQKPDNKCMKYAIISHNIDFVTFLMREHKIDINLDQCCKFNCIEAFCAYLVNTKDYTTCFVHSPKLFSVPLLEYFINHIDNIDIKSKSGYNALYIAVMSDFRNGVKLLVSKGASINEKFEKGNTYLHYASWLGFNEIVNMFISYGIDVNSKGENGSAPLHFTALYNLPDTAEILLQHGADINIGNASRETPIHYSAREGSKEICEFLLQNNADVNRGNKKGQTALHILAEKADTKFTELLLSHGADINARDDNGETPLFIAINSNNKSPVPNLMPGYRKTNPRSYILNVPKSKEYVEFLLSHGVDFNNANKRGYTCLHCSAESNNREALELLILHGANINCIDDDGNTPLHKATFRYCKESLVTLIEHGADVNIKNKKGFAPLHFATLENNLEVVKLLVSHGADINANNDHNATPLVCAVAKENMEIAEYLVSLGATK</sequence>
<dbReference type="InterPro" id="IPR020683">
    <property type="entry name" value="DUF3447"/>
</dbReference>
<reference evidence="3" key="1">
    <citation type="submission" date="2006-10" db="EMBL/GenBank/DDBJ databases">
        <authorList>
            <person name="Amadeo P."/>
            <person name="Zhao Q."/>
            <person name="Wortman J."/>
            <person name="Fraser-Liggett C."/>
            <person name="Carlton J."/>
        </authorList>
    </citation>
    <scope>NUCLEOTIDE SEQUENCE</scope>
    <source>
        <strain evidence="3">G3</strain>
    </source>
</reference>
<protein>
    <submittedName>
        <fullName evidence="3">Ankyrin repeat protein, putative</fullName>
    </submittedName>
</protein>
<feature type="repeat" description="ANK" evidence="1">
    <location>
        <begin position="597"/>
        <end position="629"/>
    </location>
</feature>
<keyword evidence="1" id="KW-0040">ANK repeat</keyword>
<dbReference type="SUPFAM" id="SSF48403">
    <property type="entry name" value="Ankyrin repeat"/>
    <property type="match status" value="2"/>
</dbReference>
<feature type="repeat" description="ANK" evidence="1">
    <location>
        <begin position="307"/>
        <end position="339"/>
    </location>
</feature>
<dbReference type="InParanoid" id="A2D8W2"/>
<dbReference type="Gene3D" id="1.25.40.20">
    <property type="entry name" value="Ankyrin repeat-containing domain"/>
    <property type="match status" value="2"/>
</dbReference>
<dbReference type="VEuPathDB" id="TrichDB:TVAGG3_0528500"/>
<dbReference type="PRINTS" id="PR01415">
    <property type="entry name" value="ANKYRIN"/>
</dbReference>
<feature type="domain" description="DUF3447" evidence="2">
    <location>
        <begin position="193"/>
        <end position="268"/>
    </location>
</feature>
<feature type="repeat" description="ANK" evidence="1">
    <location>
        <begin position="406"/>
        <end position="438"/>
    </location>
</feature>
<dbReference type="SMR" id="A2D8W2"/>
<dbReference type="VEuPathDB" id="TrichDB:TVAG_182240"/>
<dbReference type="KEGG" id="tva:5468554"/>
<keyword evidence="4" id="KW-1185">Reference proteome</keyword>
<dbReference type="PANTHER" id="PTHR24182">
    <property type="entry name" value="ANKYRIN REPEAT AND SOCS BOX CONTAINING 4"/>
    <property type="match status" value="1"/>
</dbReference>
<dbReference type="EMBL" id="DS113180">
    <property type="protein sequence ID" value="EAY22988.1"/>
    <property type="molecule type" value="Genomic_DNA"/>
</dbReference>
<organism evidence="3 4">
    <name type="scientific">Trichomonas vaginalis (strain ATCC PRA-98 / G3)</name>
    <dbReference type="NCBI Taxonomy" id="412133"/>
    <lineage>
        <taxon>Eukaryota</taxon>
        <taxon>Metamonada</taxon>
        <taxon>Parabasalia</taxon>
        <taxon>Trichomonadida</taxon>
        <taxon>Trichomonadidae</taxon>
        <taxon>Trichomonas</taxon>
    </lineage>
</organism>
<dbReference type="AlphaFoldDB" id="A2D8W2"/>
<dbReference type="RefSeq" id="XP_001583974.1">
    <property type="nucleotide sequence ID" value="XM_001583924.1"/>
</dbReference>
<evidence type="ECO:0000259" key="2">
    <source>
        <dbReference type="Pfam" id="PF11929"/>
    </source>
</evidence>
<accession>A2D8W2</accession>
<feature type="repeat" description="ANK" evidence="1">
    <location>
        <begin position="373"/>
        <end position="405"/>
    </location>
</feature>
<dbReference type="PROSITE" id="PS50297">
    <property type="entry name" value="ANK_REP_REGION"/>
    <property type="match status" value="8"/>
</dbReference>
<evidence type="ECO:0000256" key="1">
    <source>
        <dbReference type="PROSITE-ProRule" id="PRU00023"/>
    </source>
</evidence>
<feature type="repeat" description="ANK" evidence="1">
    <location>
        <begin position="531"/>
        <end position="563"/>
    </location>
</feature>
<dbReference type="SUPFAM" id="SSF140860">
    <property type="entry name" value="Pseudo ankyrin repeat-like"/>
    <property type="match status" value="1"/>
</dbReference>
<dbReference type="Pfam" id="PF13637">
    <property type="entry name" value="Ank_4"/>
    <property type="match status" value="2"/>
</dbReference>
<evidence type="ECO:0000313" key="4">
    <source>
        <dbReference type="Proteomes" id="UP000001542"/>
    </source>
</evidence>
<dbReference type="STRING" id="5722.A2D8W2"/>
<reference evidence="3" key="2">
    <citation type="journal article" date="2007" name="Science">
        <title>Draft genome sequence of the sexually transmitted pathogen Trichomonas vaginalis.</title>
        <authorList>
            <person name="Carlton J.M."/>
            <person name="Hirt R.P."/>
            <person name="Silva J.C."/>
            <person name="Delcher A.L."/>
            <person name="Schatz M."/>
            <person name="Zhao Q."/>
            <person name="Wortman J.R."/>
            <person name="Bidwell S.L."/>
            <person name="Alsmark U.C.M."/>
            <person name="Besteiro S."/>
            <person name="Sicheritz-Ponten T."/>
            <person name="Noel C.J."/>
            <person name="Dacks J.B."/>
            <person name="Foster P.G."/>
            <person name="Simillion C."/>
            <person name="Van de Peer Y."/>
            <person name="Miranda-Saavedra D."/>
            <person name="Barton G.J."/>
            <person name="Westrop G.D."/>
            <person name="Mueller S."/>
            <person name="Dessi D."/>
            <person name="Fiori P.L."/>
            <person name="Ren Q."/>
            <person name="Paulsen I."/>
            <person name="Zhang H."/>
            <person name="Bastida-Corcuera F.D."/>
            <person name="Simoes-Barbosa A."/>
            <person name="Brown M.T."/>
            <person name="Hayes R.D."/>
            <person name="Mukherjee M."/>
            <person name="Okumura C.Y."/>
            <person name="Schneider R."/>
            <person name="Smith A.J."/>
            <person name="Vanacova S."/>
            <person name="Villalvazo M."/>
            <person name="Haas B.J."/>
            <person name="Pertea M."/>
            <person name="Feldblyum T.V."/>
            <person name="Utterback T.R."/>
            <person name="Shu C.L."/>
            <person name="Osoegawa K."/>
            <person name="de Jong P.J."/>
            <person name="Hrdy I."/>
            <person name="Horvathova L."/>
            <person name="Zubacova Z."/>
            <person name="Dolezal P."/>
            <person name="Malik S.B."/>
            <person name="Logsdon J.M. Jr."/>
            <person name="Henze K."/>
            <person name="Gupta A."/>
            <person name="Wang C.C."/>
            <person name="Dunne R.L."/>
            <person name="Upcroft J.A."/>
            <person name="Upcroft P."/>
            <person name="White O."/>
            <person name="Salzberg S.L."/>
            <person name="Tang P."/>
            <person name="Chiu C.-H."/>
            <person name="Lee Y.-S."/>
            <person name="Embley T.M."/>
            <person name="Coombs G.H."/>
            <person name="Mottram J.C."/>
            <person name="Tachezy J."/>
            <person name="Fraser-Liggett C.M."/>
            <person name="Johnson P.J."/>
        </authorList>
    </citation>
    <scope>NUCLEOTIDE SEQUENCE [LARGE SCALE GENOMIC DNA]</scope>
    <source>
        <strain evidence="3">G3</strain>
    </source>
</reference>
<dbReference type="Proteomes" id="UP000001542">
    <property type="component" value="Unassembled WGS sequence"/>
</dbReference>
<dbReference type="SMART" id="SM00248">
    <property type="entry name" value="ANK"/>
    <property type="match status" value="12"/>
</dbReference>
<feature type="repeat" description="ANK" evidence="1">
    <location>
        <begin position="564"/>
        <end position="596"/>
    </location>
</feature>
<dbReference type="PANTHER" id="PTHR24182:SF13">
    <property type="entry name" value="LD18443P"/>
    <property type="match status" value="1"/>
</dbReference>
<evidence type="ECO:0000313" key="3">
    <source>
        <dbReference type="EMBL" id="EAY22988.1"/>
    </source>
</evidence>
<dbReference type="PROSITE" id="PS50088">
    <property type="entry name" value="ANK_REPEAT"/>
    <property type="match status" value="8"/>
</dbReference>
<dbReference type="Pfam" id="PF11929">
    <property type="entry name" value="DUF3447"/>
    <property type="match status" value="1"/>
</dbReference>
<dbReference type="eggNOG" id="KOG4177">
    <property type="taxonomic scope" value="Eukaryota"/>
</dbReference>